<dbReference type="PANTHER" id="PTHR13237">
    <property type="entry name" value="SOMETHING ABOUT SILENCING PROTEIN 10-RELATED"/>
    <property type="match status" value="1"/>
</dbReference>
<dbReference type="EMBL" id="JBJKBG010000008">
    <property type="protein sequence ID" value="KAL3724313.1"/>
    <property type="molecule type" value="Genomic_DNA"/>
</dbReference>
<dbReference type="Proteomes" id="UP001634007">
    <property type="component" value="Unassembled WGS sequence"/>
</dbReference>
<evidence type="ECO:0000313" key="2">
    <source>
        <dbReference type="EMBL" id="KAL3724313.1"/>
    </source>
</evidence>
<protein>
    <submittedName>
        <fullName evidence="2">Uncharacterized protein</fullName>
    </submittedName>
</protein>
<comment type="caution">
    <text evidence="2">The sequence shown here is derived from an EMBL/GenBank/DDBJ whole genome shotgun (WGS) entry which is preliminary data.</text>
</comment>
<feature type="compositionally biased region" description="Basic residues" evidence="1">
    <location>
        <begin position="394"/>
        <end position="403"/>
    </location>
</feature>
<feature type="compositionally biased region" description="Acidic residues" evidence="1">
    <location>
        <begin position="366"/>
        <end position="380"/>
    </location>
</feature>
<feature type="region of interest" description="Disordered" evidence="1">
    <location>
        <begin position="68"/>
        <end position="96"/>
    </location>
</feature>
<accession>A0ABD3JEH9</accession>
<name>A0ABD3JEH9_EUCGL</name>
<feature type="region of interest" description="Disordered" evidence="1">
    <location>
        <begin position="1"/>
        <end position="40"/>
    </location>
</feature>
<dbReference type="GO" id="GO:0005634">
    <property type="term" value="C:nucleus"/>
    <property type="evidence" value="ECO:0007669"/>
    <property type="project" value="UniProtKB-ARBA"/>
</dbReference>
<feature type="compositionally biased region" description="Acidic residues" evidence="1">
    <location>
        <begin position="22"/>
        <end position="40"/>
    </location>
</feature>
<feature type="region of interest" description="Disordered" evidence="1">
    <location>
        <begin position="345"/>
        <end position="422"/>
    </location>
</feature>
<dbReference type="InterPro" id="IPR007146">
    <property type="entry name" value="Sas10/Utp3/C1D"/>
</dbReference>
<dbReference type="Pfam" id="PF04000">
    <property type="entry name" value="Sas10_Utp3"/>
    <property type="match status" value="1"/>
</dbReference>
<dbReference type="PANTHER" id="PTHR13237:SF8">
    <property type="entry name" value="SOMETHING ABOUT SILENCING PROTEIN 10"/>
    <property type="match status" value="1"/>
</dbReference>
<gene>
    <name evidence="2" type="ORF">ACJRO7_029477</name>
</gene>
<sequence length="422" mass="47337">MGNRSRSQKKEKRGSKRRAIDEDVTSEDIDDEIDACGDNEEPVFDFMDKDDEEDDEIARQQKFLRAKIGGVKDDMHNDEEDEDKKAATSSDEEIPAEEEAQVLRLQMEKAKSLSMEDFGLQEISPDEATLEPTIGVKKREITMKGGSRYLGVKQILLLAYCQAITFYLLLESEGQPVRDHPVIARLVEIKSLLEKIKQLDENLPSHLEEILKQSTSEEMAEKLVNDKNLLQSDDSDEDDNPILLPIDVQVQEAKNPHVPIQDDENIGEKHKPQVMAALEEKLRHKTVFSSILETYADFDDRATEDVASCNGLMNGHARSLESTKLSNLLRVENKRQKLQVLAGAGVKSEDDLGDEDGNLEANGGTDSEDSEYEESADEDLAISSLPETVDRKGLTHNRKKQTKNPRTSGINAGISRSIRFKS</sequence>
<evidence type="ECO:0000313" key="3">
    <source>
        <dbReference type="Proteomes" id="UP001634007"/>
    </source>
</evidence>
<evidence type="ECO:0000256" key="1">
    <source>
        <dbReference type="SAM" id="MobiDB-lite"/>
    </source>
</evidence>
<organism evidence="2 3">
    <name type="scientific">Eucalyptus globulus</name>
    <name type="common">Tasmanian blue gum</name>
    <dbReference type="NCBI Taxonomy" id="34317"/>
    <lineage>
        <taxon>Eukaryota</taxon>
        <taxon>Viridiplantae</taxon>
        <taxon>Streptophyta</taxon>
        <taxon>Embryophyta</taxon>
        <taxon>Tracheophyta</taxon>
        <taxon>Spermatophyta</taxon>
        <taxon>Magnoliopsida</taxon>
        <taxon>eudicotyledons</taxon>
        <taxon>Gunneridae</taxon>
        <taxon>Pentapetalae</taxon>
        <taxon>rosids</taxon>
        <taxon>malvids</taxon>
        <taxon>Myrtales</taxon>
        <taxon>Myrtaceae</taxon>
        <taxon>Myrtoideae</taxon>
        <taxon>Eucalypteae</taxon>
        <taxon>Eucalyptus</taxon>
    </lineage>
</organism>
<proteinExistence type="predicted"/>
<keyword evidence="3" id="KW-1185">Reference proteome</keyword>
<reference evidence="2 3" key="1">
    <citation type="submission" date="2024-11" db="EMBL/GenBank/DDBJ databases">
        <title>Chromosome-level genome assembly of Eucalyptus globulus Labill. provides insights into its genome evolution.</title>
        <authorList>
            <person name="Li X."/>
        </authorList>
    </citation>
    <scope>NUCLEOTIDE SEQUENCE [LARGE SCALE GENOMIC DNA]</scope>
    <source>
        <strain evidence="2">CL2024</strain>
        <tissue evidence="2">Fresh tender leaves</tissue>
    </source>
</reference>
<feature type="compositionally biased region" description="Basic residues" evidence="1">
    <location>
        <begin position="1"/>
        <end position="17"/>
    </location>
</feature>
<dbReference type="AlphaFoldDB" id="A0ABD3JEH9"/>